<accession>A0AAF0LVW7</accession>
<protein>
    <submittedName>
        <fullName evidence="1">Uncharacterized protein</fullName>
    </submittedName>
</protein>
<name>A0AAF0LVW7_9CAUD</name>
<dbReference type="Proteomes" id="UP001237988">
    <property type="component" value="Segment"/>
</dbReference>
<sequence length="44" mass="5239">MEDVTEREAMIEAGRAFDDYEYVAIVRTMLDMNGTPRNSHWKWC</sequence>
<evidence type="ECO:0000313" key="1">
    <source>
        <dbReference type="EMBL" id="WIC39528.1"/>
    </source>
</evidence>
<evidence type="ECO:0000313" key="2">
    <source>
        <dbReference type="Proteomes" id="UP001237988"/>
    </source>
</evidence>
<organism evidence="1 2">
    <name type="scientific">Phage Phass-1</name>
    <dbReference type="NCBI Taxonomy" id="3043662"/>
    <lineage>
        <taxon>Viruses</taxon>
        <taxon>Duplodnaviria</taxon>
        <taxon>Heunggongvirae</taxon>
        <taxon>Uroviricota</taxon>
        <taxon>Caudoviricetes</taxon>
        <taxon>Caudoviricetes code 15 clade</taxon>
    </lineage>
</organism>
<dbReference type="EMBL" id="OQ749652">
    <property type="protein sequence ID" value="WIC39528.1"/>
    <property type="molecule type" value="Genomic_DNA"/>
</dbReference>
<proteinExistence type="predicted"/>
<reference evidence="1" key="1">
    <citation type="submission" date="2023-04" db="EMBL/GenBank/DDBJ databases">
        <title>Bacteriophage Phass-1 Discovered in the Human Gut Virome - the Founding Member of the Proposed New Family Phassviridae.</title>
        <authorList>
            <person name="Tikunov A.Y."/>
            <person name="Morozova V.V."/>
            <person name="Chechushkov A.V."/>
            <person name="Tikunova N.V."/>
        </authorList>
    </citation>
    <scope>NUCLEOTIDE SEQUENCE</scope>
</reference>